<accession>A0A178YHD7</accession>
<dbReference type="AlphaFoldDB" id="A0A178YHD7"/>
<reference evidence="2 3" key="1">
    <citation type="submission" date="2015-11" db="EMBL/GenBank/DDBJ databases">
        <title>Ensifer anhuiense sp. nov., an effective nitrogen fixation bacterium with Glycine soja.</title>
        <authorList>
            <person name="Yan H."/>
            <person name="Chen W."/>
        </authorList>
    </citation>
    <scope>NUCLEOTIDE SEQUENCE [LARGE SCALE GENOMIC DNA]</scope>
    <source>
        <strain evidence="2 3">LMG 7837</strain>
    </source>
</reference>
<organism evidence="2 3">
    <name type="scientific">Sinorhizobium saheli</name>
    <dbReference type="NCBI Taxonomy" id="36856"/>
    <lineage>
        <taxon>Bacteria</taxon>
        <taxon>Pseudomonadati</taxon>
        <taxon>Pseudomonadota</taxon>
        <taxon>Alphaproteobacteria</taxon>
        <taxon>Hyphomicrobiales</taxon>
        <taxon>Rhizobiaceae</taxon>
        <taxon>Sinorhizobium/Ensifer group</taxon>
        <taxon>Sinorhizobium</taxon>
    </lineage>
</organism>
<dbReference type="STRING" id="36856.ATB98_13540"/>
<proteinExistence type="predicted"/>
<feature type="transmembrane region" description="Helical" evidence="1">
    <location>
        <begin position="58"/>
        <end position="77"/>
    </location>
</feature>
<dbReference type="InterPro" id="IPR045708">
    <property type="entry name" value="DUF6064"/>
</dbReference>
<dbReference type="RefSeq" id="WP_066872342.1">
    <property type="nucleotide sequence ID" value="NZ_LNQB01000067.1"/>
</dbReference>
<sequence length="219" mass="24115">MSDWATYRLADFLMFSPRVYFRLIERYNQDLWPLQLVFVAGALVVLFAIAARARRARAAALAILAAAWVFCAWQFLWLRYATINWAMSYVAAPFLLQALLLLLAIRLTDRVPMPAGRLRRSGGLGLMAFGALFYPFLPLLSGRAPGTAETFAMMPDPTVAATLGALLAQTRQKLWLLVPIPVLWCGFSGLTLLALKDAGAWAPLAVIVATFVALAAARR</sequence>
<feature type="transmembrane region" description="Helical" evidence="1">
    <location>
        <begin position="200"/>
        <end position="217"/>
    </location>
</feature>
<feature type="transmembrane region" description="Helical" evidence="1">
    <location>
        <begin position="83"/>
        <end position="103"/>
    </location>
</feature>
<feature type="transmembrane region" description="Helical" evidence="1">
    <location>
        <begin position="124"/>
        <end position="144"/>
    </location>
</feature>
<evidence type="ECO:0000313" key="2">
    <source>
        <dbReference type="EMBL" id="OAP46877.1"/>
    </source>
</evidence>
<evidence type="ECO:0000313" key="3">
    <source>
        <dbReference type="Proteomes" id="UP000078507"/>
    </source>
</evidence>
<dbReference type="EMBL" id="LNQB01000067">
    <property type="protein sequence ID" value="OAP46877.1"/>
    <property type="molecule type" value="Genomic_DNA"/>
</dbReference>
<evidence type="ECO:0008006" key="4">
    <source>
        <dbReference type="Google" id="ProtNLM"/>
    </source>
</evidence>
<evidence type="ECO:0000256" key="1">
    <source>
        <dbReference type="SAM" id="Phobius"/>
    </source>
</evidence>
<feature type="transmembrane region" description="Helical" evidence="1">
    <location>
        <begin position="31"/>
        <end position="51"/>
    </location>
</feature>
<gene>
    <name evidence="2" type="ORF">ATB98_13540</name>
</gene>
<dbReference type="OrthoDB" id="581693at2"/>
<keyword evidence="1" id="KW-1133">Transmembrane helix</keyword>
<dbReference type="Pfam" id="PF19540">
    <property type="entry name" value="DUF6064"/>
    <property type="match status" value="1"/>
</dbReference>
<keyword evidence="1" id="KW-0812">Transmembrane</keyword>
<feature type="transmembrane region" description="Helical" evidence="1">
    <location>
        <begin position="174"/>
        <end position="194"/>
    </location>
</feature>
<comment type="caution">
    <text evidence="2">The sequence shown here is derived from an EMBL/GenBank/DDBJ whole genome shotgun (WGS) entry which is preliminary data.</text>
</comment>
<dbReference type="Proteomes" id="UP000078507">
    <property type="component" value="Unassembled WGS sequence"/>
</dbReference>
<keyword evidence="1" id="KW-0472">Membrane</keyword>
<name>A0A178YHD7_SINSA</name>
<keyword evidence="3" id="KW-1185">Reference proteome</keyword>
<protein>
    <recommendedName>
        <fullName evidence="4">MFS transporter permease</fullName>
    </recommendedName>
</protein>
<feature type="transmembrane region" description="Helical" evidence="1">
    <location>
        <begin position="150"/>
        <end position="167"/>
    </location>
</feature>